<keyword evidence="2 5" id="KW-0812">Transmembrane</keyword>
<evidence type="ECO:0000313" key="7">
    <source>
        <dbReference type="Proteomes" id="UP000234190"/>
    </source>
</evidence>
<evidence type="ECO:0000256" key="2">
    <source>
        <dbReference type="ARBA" id="ARBA00022692"/>
    </source>
</evidence>
<reference evidence="6 7" key="1">
    <citation type="submission" date="2017-10" db="EMBL/GenBank/DDBJ databases">
        <title>Two draft genome sequences of Pusillimonas sp. strains isolated from a nitrate- and radionuclide-contaminated groundwater in Russia.</title>
        <authorList>
            <person name="Grouzdev D.S."/>
            <person name="Tourova T.P."/>
            <person name="Goeva M.A."/>
            <person name="Babich T.L."/>
            <person name="Sokolova D.S."/>
            <person name="Abdullin R."/>
            <person name="Poltaraus A.B."/>
            <person name="Toshchakov S.V."/>
            <person name="Nazina T.N."/>
        </authorList>
    </citation>
    <scope>NUCLEOTIDE SEQUENCE [LARGE SCALE GENOMIC DNA]</scope>
    <source>
        <strain evidence="6 7">JR1/69-3-13</strain>
    </source>
</reference>
<evidence type="ECO:0000256" key="4">
    <source>
        <dbReference type="ARBA" id="ARBA00023136"/>
    </source>
</evidence>
<keyword evidence="3 5" id="KW-1133">Transmembrane helix</keyword>
<evidence type="ECO:0000256" key="5">
    <source>
        <dbReference type="SAM" id="Phobius"/>
    </source>
</evidence>
<evidence type="ECO:0000256" key="1">
    <source>
        <dbReference type="ARBA" id="ARBA00004141"/>
    </source>
</evidence>
<evidence type="ECO:0000256" key="3">
    <source>
        <dbReference type="ARBA" id="ARBA00022989"/>
    </source>
</evidence>
<evidence type="ECO:0000313" key="6">
    <source>
        <dbReference type="EMBL" id="PLC51870.1"/>
    </source>
</evidence>
<dbReference type="EMBL" id="PDNW01000001">
    <property type="protein sequence ID" value="PLC51870.1"/>
    <property type="molecule type" value="Genomic_DNA"/>
</dbReference>
<dbReference type="GO" id="GO:0015035">
    <property type="term" value="F:protein-disulfide reductase activity"/>
    <property type="evidence" value="ECO:0007669"/>
    <property type="project" value="InterPro"/>
</dbReference>
<proteinExistence type="predicted"/>
<dbReference type="RefSeq" id="WP_102072356.1">
    <property type="nucleotide sequence ID" value="NZ_PDNW01000001.1"/>
</dbReference>
<feature type="transmembrane region" description="Helical" evidence="5">
    <location>
        <begin position="74"/>
        <end position="93"/>
    </location>
</feature>
<dbReference type="Pfam" id="PF02600">
    <property type="entry name" value="DsbB"/>
    <property type="match status" value="1"/>
</dbReference>
<organism evidence="6 7">
    <name type="scientific">Pollutimonas subterranea</name>
    <dbReference type="NCBI Taxonomy" id="2045210"/>
    <lineage>
        <taxon>Bacteria</taxon>
        <taxon>Pseudomonadati</taxon>
        <taxon>Pseudomonadota</taxon>
        <taxon>Betaproteobacteria</taxon>
        <taxon>Burkholderiales</taxon>
        <taxon>Alcaligenaceae</taxon>
        <taxon>Pollutimonas</taxon>
    </lineage>
</organism>
<dbReference type="InterPro" id="IPR023380">
    <property type="entry name" value="DsbB-like_sf"/>
</dbReference>
<feature type="transmembrane region" description="Helical" evidence="5">
    <location>
        <begin position="16"/>
        <end position="36"/>
    </location>
</feature>
<sequence>MANSYYTNTTYPLSRALNLLALAGICGILLFAFIWQFAFNDLPCPLCLLQRVAFVMIGIGLLLNLRFGPSAMHYGMIILSALGGAFAAGRQVLLHIGAGDPGYGPPFMGLHFYTWALIFFIAFLGWTAIMLIVDRRCSDQPNAQQVSRIARSIMWVFVILVAGNMVSTLLECGFGACPDDPVSYLWLQ</sequence>
<feature type="transmembrane region" description="Helical" evidence="5">
    <location>
        <begin position="48"/>
        <end position="67"/>
    </location>
</feature>
<comment type="subcellular location">
    <subcellularLocation>
        <location evidence="1">Membrane</location>
        <topology evidence="1">Multi-pass membrane protein</topology>
    </subcellularLocation>
</comment>
<protein>
    <submittedName>
        <fullName evidence="6">Disulfide bond formation protein DsbB</fullName>
    </submittedName>
</protein>
<name>A0A2N4UA22_9BURK</name>
<dbReference type="GO" id="GO:0006457">
    <property type="term" value="P:protein folding"/>
    <property type="evidence" value="ECO:0007669"/>
    <property type="project" value="InterPro"/>
</dbReference>
<gene>
    <name evidence="6" type="ORF">CR159_02325</name>
</gene>
<dbReference type="AlphaFoldDB" id="A0A2N4UA22"/>
<feature type="transmembrane region" description="Helical" evidence="5">
    <location>
        <begin position="153"/>
        <end position="176"/>
    </location>
</feature>
<dbReference type="Proteomes" id="UP000234190">
    <property type="component" value="Unassembled WGS sequence"/>
</dbReference>
<dbReference type="OrthoDB" id="3711263at2"/>
<comment type="caution">
    <text evidence="6">The sequence shown here is derived from an EMBL/GenBank/DDBJ whole genome shotgun (WGS) entry which is preliminary data.</text>
</comment>
<dbReference type="InterPro" id="IPR003752">
    <property type="entry name" value="DiS_bond_form_DsbB/BdbC"/>
</dbReference>
<keyword evidence="7" id="KW-1185">Reference proteome</keyword>
<dbReference type="SUPFAM" id="SSF158442">
    <property type="entry name" value="DsbB-like"/>
    <property type="match status" value="1"/>
</dbReference>
<feature type="transmembrane region" description="Helical" evidence="5">
    <location>
        <begin position="113"/>
        <end position="133"/>
    </location>
</feature>
<dbReference type="Gene3D" id="1.20.1550.10">
    <property type="entry name" value="DsbB-like"/>
    <property type="match status" value="1"/>
</dbReference>
<dbReference type="GO" id="GO:0016020">
    <property type="term" value="C:membrane"/>
    <property type="evidence" value="ECO:0007669"/>
    <property type="project" value="UniProtKB-SubCell"/>
</dbReference>
<accession>A0A2N4UA22</accession>
<keyword evidence="4 5" id="KW-0472">Membrane</keyword>